<dbReference type="EMBL" id="LR796270">
    <property type="protein sequence ID" value="CAB4133072.1"/>
    <property type="molecule type" value="Genomic_DNA"/>
</dbReference>
<gene>
    <name evidence="1" type="ORF">UFOVP250_33</name>
</gene>
<accession>A0A6J5LHP5</accession>
<organism evidence="1">
    <name type="scientific">uncultured Caudovirales phage</name>
    <dbReference type="NCBI Taxonomy" id="2100421"/>
    <lineage>
        <taxon>Viruses</taxon>
        <taxon>Duplodnaviria</taxon>
        <taxon>Heunggongvirae</taxon>
        <taxon>Uroviricota</taxon>
        <taxon>Caudoviricetes</taxon>
        <taxon>Peduoviridae</taxon>
        <taxon>Maltschvirus</taxon>
        <taxon>Maltschvirus maltsch</taxon>
    </lineage>
</organism>
<evidence type="ECO:0000313" key="1">
    <source>
        <dbReference type="EMBL" id="CAB4133072.1"/>
    </source>
</evidence>
<sequence>MSVNHYFQIKQYHEGSICVNRVSVDDNPIPGISPKYTQTLEINYDELEQLIEILKYYANERRN</sequence>
<name>A0A6J5LHP5_9CAUD</name>
<proteinExistence type="predicted"/>
<reference evidence="1" key="1">
    <citation type="submission" date="2020-04" db="EMBL/GenBank/DDBJ databases">
        <authorList>
            <person name="Chiriac C."/>
            <person name="Salcher M."/>
            <person name="Ghai R."/>
            <person name="Kavagutti S V."/>
        </authorList>
    </citation>
    <scope>NUCLEOTIDE SEQUENCE</scope>
</reference>
<protein>
    <submittedName>
        <fullName evidence="1">Uncharacterized protein</fullName>
    </submittedName>
</protein>